<organism evidence="1 2">
    <name type="scientific">Ilyobacter polytropus (strain ATCC 51220 / DSM 2926 / LMG 16218 / CuHBu1)</name>
    <dbReference type="NCBI Taxonomy" id="572544"/>
    <lineage>
        <taxon>Bacteria</taxon>
        <taxon>Fusobacteriati</taxon>
        <taxon>Fusobacteriota</taxon>
        <taxon>Fusobacteriia</taxon>
        <taxon>Fusobacteriales</taxon>
        <taxon>Fusobacteriaceae</taxon>
        <taxon>Ilyobacter</taxon>
    </lineage>
</organism>
<evidence type="ECO:0000313" key="1">
    <source>
        <dbReference type="EMBL" id="ADO83817.1"/>
    </source>
</evidence>
<dbReference type="AlphaFoldDB" id="E3HBQ5"/>
<keyword evidence="2" id="KW-1185">Reference proteome</keyword>
<accession>E3HBQ5</accession>
<sequence length="168" mass="18082">MDVITLGVCKIDFTLEGGNAVTINRTLEEQDTIFTAPYETNKIKFDQLAGAQAGNHFISEEPTLTCSVELDLDTLPDLTGAYKSGTTGLGMAAHGQAIKFGAINVHPVSAGASTAHDIIGKRVYCVVTNQVEYKNEGKTRADLVFYFSANPEETDADYGMPYTIGTYS</sequence>
<dbReference type="EMBL" id="CP002282">
    <property type="protein sequence ID" value="ADO83817.1"/>
    <property type="molecule type" value="Genomic_DNA"/>
</dbReference>
<reference evidence="1 2" key="1">
    <citation type="journal article" date="2010" name="Stand. Genomic Sci.">
        <title>Complete genome sequence of Ilyobacter polytropus type strain (CuHbu1).</title>
        <authorList>
            <person name="Sikorski J."/>
            <person name="Chertkov O."/>
            <person name="Lapidus A."/>
            <person name="Nolan M."/>
            <person name="Lucas S."/>
            <person name="Del Rio T.G."/>
            <person name="Tice H."/>
            <person name="Cheng J.F."/>
            <person name="Tapia R."/>
            <person name="Han C."/>
            <person name="Goodwin L."/>
            <person name="Pitluck S."/>
            <person name="Liolios K."/>
            <person name="Ivanova N."/>
            <person name="Mavromatis K."/>
            <person name="Mikhailova N."/>
            <person name="Pati A."/>
            <person name="Chen A."/>
            <person name="Palaniappan K."/>
            <person name="Land M."/>
            <person name="Hauser L."/>
            <person name="Chang Y.J."/>
            <person name="Jeffries C.D."/>
            <person name="Brambilla E."/>
            <person name="Yasawong M."/>
            <person name="Rohde M."/>
            <person name="Pukall R."/>
            <person name="Spring S."/>
            <person name="Goker M."/>
            <person name="Woyke T."/>
            <person name="Bristow J."/>
            <person name="Eisen J.A."/>
            <person name="Markowitz V."/>
            <person name="Hugenholtz P."/>
            <person name="Kyrpides N.C."/>
            <person name="Klenk H.P."/>
        </authorList>
    </citation>
    <scope>NUCLEOTIDE SEQUENCE [LARGE SCALE GENOMIC DNA]</scope>
    <source>
        <strain evidence="2">ATCC 51220 / DSM 2926 / LMG 16218 / CuHBu1</strain>
        <plasmid evidence="2">pILYOP01</plasmid>
    </source>
</reference>
<dbReference type="OrthoDB" id="92631at2"/>
<dbReference type="RefSeq" id="WP_013388479.1">
    <property type="nucleotide sequence ID" value="NC_014633.1"/>
</dbReference>
<proteinExistence type="predicted"/>
<geneLocation type="plasmid" evidence="1 2">
    <name>pILYOP01</name>
</geneLocation>
<keyword evidence="1" id="KW-0614">Plasmid</keyword>
<dbReference type="Proteomes" id="UP000006875">
    <property type="component" value="Plasmid pILYOP01"/>
</dbReference>
<protein>
    <submittedName>
        <fullName evidence="1">Uncharacterized protein</fullName>
    </submittedName>
</protein>
<dbReference type="HOGENOM" id="CLU_1560713_0_0_0"/>
<name>E3HBQ5_ILYPC</name>
<evidence type="ECO:0000313" key="2">
    <source>
        <dbReference type="Proteomes" id="UP000006875"/>
    </source>
</evidence>
<dbReference type="KEGG" id="ipo:Ilyop_2046"/>
<gene>
    <name evidence="1" type="ordered locus">Ilyop_2046</name>
</gene>